<keyword evidence="4" id="KW-0131">Cell cycle</keyword>
<dbReference type="Gene3D" id="1.10.472.10">
    <property type="entry name" value="Cyclin-like"/>
    <property type="match status" value="2"/>
</dbReference>
<evidence type="ECO:0000256" key="5">
    <source>
        <dbReference type="RuleBase" id="RU000383"/>
    </source>
</evidence>
<dbReference type="Pfam" id="PF02984">
    <property type="entry name" value="Cyclin_C"/>
    <property type="match status" value="1"/>
</dbReference>
<feature type="region of interest" description="Disordered" evidence="6">
    <location>
        <begin position="292"/>
        <end position="323"/>
    </location>
</feature>
<dbReference type="SMART" id="SM01332">
    <property type="entry name" value="Cyclin_C"/>
    <property type="match status" value="1"/>
</dbReference>
<evidence type="ECO:0000256" key="6">
    <source>
        <dbReference type="SAM" id="MobiDB-lite"/>
    </source>
</evidence>
<comment type="similarity">
    <text evidence="1">Belongs to the cyclin family. Cyclin D subfamily.</text>
</comment>
<feature type="domain" description="Cyclin-like" evidence="7">
    <location>
        <begin position="70"/>
        <end position="158"/>
    </location>
</feature>
<protein>
    <submittedName>
        <fullName evidence="9">Similar to CYCLIN D11</fullName>
    </submittedName>
</protein>
<dbReference type="InterPro" id="IPR006671">
    <property type="entry name" value="Cyclin_N"/>
</dbReference>
<reference evidence="9 10" key="1">
    <citation type="submission" date="2019-07" db="EMBL/GenBank/DDBJ databases">
        <title>De Novo Assembly of kiwifruit Actinidia rufa.</title>
        <authorList>
            <person name="Sugita-Konishi S."/>
            <person name="Sato K."/>
            <person name="Mori E."/>
            <person name="Abe Y."/>
            <person name="Kisaki G."/>
            <person name="Hamano K."/>
            <person name="Suezawa K."/>
            <person name="Otani M."/>
            <person name="Fukuda T."/>
            <person name="Manabe T."/>
            <person name="Gomi K."/>
            <person name="Tabuchi M."/>
            <person name="Akimitsu K."/>
            <person name="Kataoka I."/>
        </authorList>
    </citation>
    <scope>NUCLEOTIDE SEQUENCE [LARGE SCALE GENOMIC DNA]</scope>
    <source>
        <strain evidence="10">cv. Fuchu</strain>
    </source>
</reference>
<keyword evidence="3 5" id="KW-0195">Cyclin</keyword>
<feature type="compositionally biased region" description="Low complexity" evidence="6">
    <location>
        <begin position="23"/>
        <end position="35"/>
    </location>
</feature>
<keyword evidence="2" id="KW-0132">Cell division</keyword>
<dbReference type="GO" id="GO:0051301">
    <property type="term" value="P:cell division"/>
    <property type="evidence" value="ECO:0007669"/>
    <property type="project" value="UniProtKB-KW"/>
</dbReference>
<dbReference type="InterPro" id="IPR039361">
    <property type="entry name" value="Cyclin"/>
</dbReference>
<dbReference type="AlphaFoldDB" id="A0A7J0H1B5"/>
<dbReference type="CDD" id="cd20544">
    <property type="entry name" value="CYCLIN_AtCycD-like_rpt2"/>
    <property type="match status" value="1"/>
</dbReference>
<feature type="region of interest" description="Disordered" evidence="6">
    <location>
        <begin position="18"/>
        <end position="37"/>
    </location>
</feature>
<evidence type="ECO:0000313" key="9">
    <source>
        <dbReference type="EMBL" id="GFZ16883.1"/>
    </source>
</evidence>
<evidence type="ECO:0000313" key="10">
    <source>
        <dbReference type="Proteomes" id="UP000585474"/>
    </source>
</evidence>
<dbReference type="OrthoDB" id="5590282at2759"/>
<dbReference type="InterPro" id="IPR004367">
    <property type="entry name" value="Cyclin_C-dom"/>
</dbReference>
<feature type="domain" description="Cyclin C-terminal" evidence="8">
    <location>
        <begin position="167"/>
        <end position="275"/>
    </location>
</feature>
<proteinExistence type="inferred from homology"/>
<evidence type="ECO:0000259" key="7">
    <source>
        <dbReference type="SMART" id="SM00385"/>
    </source>
</evidence>
<evidence type="ECO:0000259" key="8">
    <source>
        <dbReference type="SMART" id="SM01332"/>
    </source>
</evidence>
<dbReference type="EMBL" id="BJWL01000026">
    <property type="protein sequence ID" value="GFZ16883.1"/>
    <property type="molecule type" value="Genomic_DNA"/>
</dbReference>
<sequence>MSHSPYHSAANLYCTEDAGNAVSSDPQPSSLSSPPDEAAIDRFLDAEPLHMPHSRYLRSIDLTARQDSITWILKVHSHYQFRPVTAFLSVNYFDRFLSSHSLPQANGWPFQLLAVACLSVAAKMEEPYVPLLSDLQVLEPRFVFEPKTVQRMELWVMSNLDWRLRSVTPFDYIDYFVSRLPCSGSESGILGPVFSSSSDLILNTIRAIDFLGFPPSAIAAAAVLSAAGQSVDSPETFYGRTNKEMVRSCHQLMEVYLVDTYPSARFKDSMELPPSPDGVLDAAACVSCDTRSEYPVSGSESTQAEPQNKRPRFSASDLREQQP</sequence>
<gene>
    <name evidence="9" type="ORF">Acr_26g0001530</name>
</gene>
<dbReference type="InterPro" id="IPR036915">
    <property type="entry name" value="Cyclin-like_sf"/>
</dbReference>
<organism evidence="9 10">
    <name type="scientific">Actinidia rufa</name>
    <dbReference type="NCBI Taxonomy" id="165716"/>
    <lineage>
        <taxon>Eukaryota</taxon>
        <taxon>Viridiplantae</taxon>
        <taxon>Streptophyta</taxon>
        <taxon>Embryophyta</taxon>
        <taxon>Tracheophyta</taxon>
        <taxon>Spermatophyta</taxon>
        <taxon>Magnoliopsida</taxon>
        <taxon>eudicotyledons</taxon>
        <taxon>Gunneridae</taxon>
        <taxon>Pentapetalae</taxon>
        <taxon>asterids</taxon>
        <taxon>Ericales</taxon>
        <taxon>Actinidiaceae</taxon>
        <taxon>Actinidia</taxon>
    </lineage>
</organism>
<evidence type="ECO:0000256" key="3">
    <source>
        <dbReference type="ARBA" id="ARBA00023127"/>
    </source>
</evidence>
<keyword evidence="10" id="KW-1185">Reference proteome</keyword>
<dbReference type="InterPro" id="IPR013763">
    <property type="entry name" value="Cyclin-like_dom"/>
</dbReference>
<dbReference type="Pfam" id="PF00134">
    <property type="entry name" value="Cyclin_N"/>
    <property type="match status" value="1"/>
</dbReference>
<dbReference type="CDD" id="cd20543">
    <property type="entry name" value="CYCLIN_AtCycD-like_rpt1"/>
    <property type="match status" value="1"/>
</dbReference>
<evidence type="ECO:0000256" key="2">
    <source>
        <dbReference type="ARBA" id="ARBA00022618"/>
    </source>
</evidence>
<dbReference type="PROSITE" id="PS00292">
    <property type="entry name" value="CYCLINS"/>
    <property type="match status" value="1"/>
</dbReference>
<dbReference type="FunFam" id="1.10.472.10:FF:000060">
    <property type="entry name" value="D6-type cyclin"/>
    <property type="match status" value="1"/>
</dbReference>
<comment type="caution">
    <text evidence="9">The sequence shown here is derived from an EMBL/GenBank/DDBJ whole genome shotgun (WGS) entry which is preliminary data.</text>
</comment>
<dbReference type="SUPFAM" id="SSF47954">
    <property type="entry name" value="Cyclin-like"/>
    <property type="match status" value="1"/>
</dbReference>
<dbReference type="SMART" id="SM00385">
    <property type="entry name" value="CYCLIN"/>
    <property type="match status" value="1"/>
</dbReference>
<evidence type="ECO:0000256" key="1">
    <source>
        <dbReference type="ARBA" id="ARBA00009065"/>
    </source>
</evidence>
<evidence type="ECO:0000256" key="4">
    <source>
        <dbReference type="ARBA" id="ARBA00023306"/>
    </source>
</evidence>
<dbReference type="Proteomes" id="UP000585474">
    <property type="component" value="Unassembled WGS sequence"/>
</dbReference>
<name>A0A7J0H1B5_9ERIC</name>
<dbReference type="InterPro" id="IPR048258">
    <property type="entry name" value="Cyclins_cyclin-box"/>
</dbReference>
<dbReference type="PANTHER" id="PTHR10177">
    <property type="entry name" value="CYCLINS"/>
    <property type="match status" value="1"/>
</dbReference>
<dbReference type="FunFam" id="1.10.472.10:FF:000040">
    <property type="entry name" value="D6-type cyclin"/>
    <property type="match status" value="1"/>
</dbReference>
<accession>A0A7J0H1B5</accession>